<organism evidence="2 3">
    <name type="scientific">Mesorhabditis spiculigera</name>
    <dbReference type="NCBI Taxonomy" id="96644"/>
    <lineage>
        <taxon>Eukaryota</taxon>
        <taxon>Metazoa</taxon>
        <taxon>Ecdysozoa</taxon>
        <taxon>Nematoda</taxon>
        <taxon>Chromadorea</taxon>
        <taxon>Rhabditida</taxon>
        <taxon>Rhabditina</taxon>
        <taxon>Rhabditomorpha</taxon>
        <taxon>Rhabditoidea</taxon>
        <taxon>Rhabditidae</taxon>
        <taxon>Mesorhabditinae</taxon>
        <taxon>Mesorhabditis</taxon>
    </lineage>
</organism>
<dbReference type="EMBL" id="CATQJA010001141">
    <property type="protein sequence ID" value="CAJ0565970.1"/>
    <property type="molecule type" value="Genomic_DNA"/>
</dbReference>
<proteinExistence type="predicted"/>
<feature type="region of interest" description="Disordered" evidence="1">
    <location>
        <begin position="1"/>
        <end position="60"/>
    </location>
</feature>
<dbReference type="Proteomes" id="UP001177023">
    <property type="component" value="Unassembled WGS sequence"/>
</dbReference>
<name>A0AA36CD68_9BILA</name>
<sequence length="210" mass="23489">MAQPTDYELREFPLNGPPSYPYAPQAQGASPQLQLGPQAPDASHPPEHDLYPTHPPPAQPEIPYANQAPNLGEATVPYPYPVTDAPYNPSLARALPYQQYGYQATHAAQAYAQRNKFLALTAYMVAGLVDCFLGWSSSSDDIEALLARFEEKQKKLSPYHTLSEDEYSKVIFMLPPGLSIRLWIISLIGLCRKQVIVICPYMVCQVVWYF</sequence>
<comment type="caution">
    <text evidence="2">The sequence shown here is derived from an EMBL/GenBank/DDBJ whole genome shotgun (WGS) entry which is preliminary data.</text>
</comment>
<keyword evidence="3" id="KW-1185">Reference proteome</keyword>
<evidence type="ECO:0000313" key="3">
    <source>
        <dbReference type="Proteomes" id="UP001177023"/>
    </source>
</evidence>
<reference evidence="2" key="1">
    <citation type="submission" date="2023-06" db="EMBL/GenBank/DDBJ databases">
        <authorList>
            <person name="Delattre M."/>
        </authorList>
    </citation>
    <scope>NUCLEOTIDE SEQUENCE</scope>
    <source>
        <strain evidence="2">AF72</strain>
    </source>
</reference>
<accession>A0AA36CD68</accession>
<dbReference type="AlphaFoldDB" id="A0AA36CD68"/>
<protein>
    <submittedName>
        <fullName evidence="2">Uncharacterized protein</fullName>
    </submittedName>
</protein>
<gene>
    <name evidence="2" type="ORF">MSPICULIGERA_LOCUS4590</name>
</gene>
<feature type="non-terminal residue" evidence="2">
    <location>
        <position position="210"/>
    </location>
</feature>
<evidence type="ECO:0000256" key="1">
    <source>
        <dbReference type="SAM" id="MobiDB-lite"/>
    </source>
</evidence>
<evidence type="ECO:0000313" key="2">
    <source>
        <dbReference type="EMBL" id="CAJ0565970.1"/>
    </source>
</evidence>